<name>A0ACC1HNW1_9FUNG</name>
<comment type="caution">
    <text evidence="1">The sequence shown here is derived from an EMBL/GenBank/DDBJ whole genome shotgun (WGS) entry which is preliminary data.</text>
</comment>
<protein>
    <submittedName>
        <fullName evidence="1">Chromatin binding protein</fullName>
    </submittedName>
</protein>
<dbReference type="EMBL" id="JAMZIH010002558">
    <property type="protein sequence ID" value="KAJ1677371.1"/>
    <property type="molecule type" value="Genomic_DNA"/>
</dbReference>
<organism evidence="1 2">
    <name type="scientific">Spiromyces aspiralis</name>
    <dbReference type="NCBI Taxonomy" id="68401"/>
    <lineage>
        <taxon>Eukaryota</taxon>
        <taxon>Fungi</taxon>
        <taxon>Fungi incertae sedis</taxon>
        <taxon>Zoopagomycota</taxon>
        <taxon>Kickxellomycotina</taxon>
        <taxon>Kickxellomycetes</taxon>
        <taxon>Kickxellales</taxon>
        <taxon>Kickxellaceae</taxon>
        <taxon>Spiromyces</taxon>
    </lineage>
</organism>
<reference evidence="1" key="1">
    <citation type="submission" date="2022-06" db="EMBL/GenBank/DDBJ databases">
        <title>Phylogenomic reconstructions and comparative analyses of Kickxellomycotina fungi.</title>
        <authorList>
            <person name="Reynolds N.K."/>
            <person name="Stajich J.E."/>
            <person name="Barry K."/>
            <person name="Grigoriev I.V."/>
            <person name="Crous P."/>
            <person name="Smith M.E."/>
        </authorList>
    </citation>
    <scope>NUCLEOTIDE SEQUENCE</scope>
    <source>
        <strain evidence="1">RSA 2271</strain>
    </source>
</reference>
<accession>A0ACC1HNW1</accession>
<evidence type="ECO:0000313" key="2">
    <source>
        <dbReference type="Proteomes" id="UP001145114"/>
    </source>
</evidence>
<dbReference type="Proteomes" id="UP001145114">
    <property type="component" value="Unassembled WGS sequence"/>
</dbReference>
<evidence type="ECO:0000313" key="1">
    <source>
        <dbReference type="EMBL" id="KAJ1677371.1"/>
    </source>
</evidence>
<proteinExistence type="predicted"/>
<gene>
    <name evidence="1" type="primary">SWD1_2</name>
    <name evidence="1" type="ORF">EV182_006316</name>
</gene>
<keyword evidence="2" id="KW-1185">Reference proteome</keyword>
<sequence length="72" mass="8447">MNRQLLDPFELEYPEEIEACLDDEYATHCRFNRAGNYLATARSDGTCWIWDFETLSTIAKLRHGDRAITHVR</sequence>